<organism evidence="2 3">
    <name type="scientific">Actinomadura meyerae</name>
    <dbReference type="NCBI Taxonomy" id="240840"/>
    <lineage>
        <taxon>Bacteria</taxon>
        <taxon>Bacillati</taxon>
        <taxon>Actinomycetota</taxon>
        <taxon>Actinomycetes</taxon>
        <taxon>Streptosporangiales</taxon>
        <taxon>Thermomonosporaceae</taxon>
        <taxon>Actinomadura</taxon>
    </lineage>
</organism>
<dbReference type="GO" id="GO:0016539">
    <property type="term" value="P:intein-mediated protein splicing"/>
    <property type="evidence" value="ECO:0007669"/>
    <property type="project" value="InterPro"/>
</dbReference>
<protein>
    <recommendedName>
        <fullName evidence="1">DOD-type homing endonuclease domain-containing protein</fullName>
    </recommendedName>
</protein>
<dbReference type="PRINTS" id="PR00379">
    <property type="entry name" value="INTEIN"/>
</dbReference>
<evidence type="ECO:0000313" key="3">
    <source>
        <dbReference type="Proteomes" id="UP000198318"/>
    </source>
</evidence>
<reference evidence="2 3" key="1">
    <citation type="submission" date="2017-06" db="EMBL/GenBank/DDBJ databases">
        <authorList>
            <person name="Kim H.J."/>
            <person name="Triplett B.A."/>
        </authorList>
    </citation>
    <scope>NUCLEOTIDE SEQUENCE [LARGE SCALE GENOMIC DNA]</scope>
    <source>
        <strain evidence="2 3">DSM 44715</strain>
    </source>
</reference>
<accession>A0A239LDD4</accession>
<dbReference type="InterPro" id="IPR027434">
    <property type="entry name" value="Homing_endonucl"/>
</dbReference>
<feature type="domain" description="DOD-type homing endonuclease" evidence="1">
    <location>
        <begin position="157"/>
        <end position="283"/>
    </location>
</feature>
<dbReference type="InterPro" id="IPR004860">
    <property type="entry name" value="LAGLIDADG_dom"/>
</dbReference>
<evidence type="ECO:0000313" key="2">
    <source>
        <dbReference type="EMBL" id="SNT28657.1"/>
    </source>
</evidence>
<dbReference type="EMBL" id="FZOR01000022">
    <property type="protein sequence ID" value="SNT28657.1"/>
    <property type="molecule type" value="Genomic_DNA"/>
</dbReference>
<dbReference type="Proteomes" id="UP000198318">
    <property type="component" value="Unassembled WGS sequence"/>
</dbReference>
<sequence length="380" mass="41510">MVAVDGYDDRTDVLTASGWKPWPLVDGTETFATVDPASRALGYRAATAVFHRAVSGPMYRVRSEQVDLLVGPDHPLWVQRVDTRAARRGEQPFGIERPGALLHKRVRYDKTARWLSGTEADVEIPSVNRTWTRSDNGAHCTRSYSGVVFPARAFARFLGFFLAEGSINGHQIVLAQNRGPGLDAMVDAIRELGLPAYVPASGCGSVRTQCVPLRDFLARLGRAIDKRLPEVVQRWTPEVIAIFIDAMVDGDGTTHQRSGHRVIYTASTDLAGGLQVLAIKAGISANVRVDDRVGMLRVMPNGQSFRNLRPTCVVSLVTRRNRPLVNHGRGHPSRYWNDHGYHDGVEEYSGGVHSVAMPGGLLVVRRNGKVVVSGPAAPAL</sequence>
<dbReference type="InterPro" id="IPR006142">
    <property type="entry name" value="INTEIN"/>
</dbReference>
<keyword evidence="3" id="KW-1185">Reference proteome</keyword>
<evidence type="ECO:0000259" key="1">
    <source>
        <dbReference type="PROSITE" id="PS50819"/>
    </source>
</evidence>
<dbReference type="SUPFAM" id="SSF55608">
    <property type="entry name" value="Homing endonucleases"/>
    <property type="match status" value="1"/>
</dbReference>
<dbReference type="Pfam" id="PF14528">
    <property type="entry name" value="LAGLIDADG_3"/>
    <property type="match status" value="1"/>
</dbReference>
<dbReference type="OrthoDB" id="3449874at2"/>
<dbReference type="InterPro" id="IPR004042">
    <property type="entry name" value="Intein_endonuc_central"/>
</dbReference>
<dbReference type="GO" id="GO:0004519">
    <property type="term" value="F:endonuclease activity"/>
    <property type="evidence" value="ECO:0007669"/>
    <property type="project" value="InterPro"/>
</dbReference>
<dbReference type="PROSITE" id="PS50819">
    <property type="entry name" value="INTEIN_ENDONUCLEASE"/>
    <property type="match status" value="1"/>
</dbReference>
<dbReference type="Gene3D" id="3.10.28.10">
    <property type="entry name" value="Homing endonucleases"/>
    <property type="match status" value="1"/>
</dbReference>
<dbReference type="RefSeq" id="WP_089328012.1">
    <property type="nucleotide sequence ID" value="NZ_FZOR01000022.1"/>
</dbReference>
<name>A0A239LDD4_9ACTN</name>
<dbReference type="AlphaFoldDB" id="A0A239LDD4"/>
<gene>
    <name evidence="2" type="ORF">SAMN05443665_102243</name>
</gene>
<proteinExistence type="predicted"/>